<evidence type="ECO:0000313" key="3">
    <source>
        <dbReference type="Proteomes" id="UP000194968"/>
    </source>
</evidence>
<dbReference type="Pfam" id="PF10106">
    <property type="entry name" value="DUF2345"/>
    <property type="match status" value="1"/>
</dbReference>
<dbReference type="AlphaFoldDB" id="A0A242NXB6"/>
<accession>A0A242NXB6</accession>
<evidence type="ECO:0000313" key="2">
    <source>
        <dbReference type="EMBL" id="OTQ53731.1"/>
    </source>
</evidence>
<dbReference type="EMBL" id="NASK01000051">
    <property type="protein sequence ID" value="OTQ53731.1"/>
    <property type="molecule type" value="Genomic_DNA"/>
</dbReference>
<sequence length="96" mass="10063">MELVADKTLQIISTTDKVIAAAEKEIMLTSGGAYIKITGGNIFLHAPGMIEHKAATHPHSGPASTSFSMPSFIRAPICIECSKTAAEHAASILEAL</sequence>
<proteinExistence type="predicted"/>
<dbReference type="InterPro" id="IPR018769">
    <property type="entry name" value="VgrG2_DUF2345"/>
</dbReference>
<name>A0A242NXB6_9GAMM</name>
<comment type="caution">
    <text evidence="2">The sequence shown here is derived from an EMBL/GenBank/DDBJ whole genome shotgun (WGS) entry which is preliminary data.</text>
</comment>
<dbReference type="Proteomes" id="UP000194968">
    <property type="component" value="Unassembled WGS sequence"/>
</dbReference>
<evidence type="ECO:0000259" key="1">
    <source>
        <dbReference type="Pfam" id="PF10106"/>
    </source>
</evidence>
<feature type="domain" description="DUF2345" evidence="1">
    <location>
        <begin position="1"/>
        <end position="63"/>
    </location>
</feature>
<gene>
    <name evidence="2" type="ORF">B6D06_00615</name>
</gene>
<reference evidence="2 3" key="1">
    <citation type="submission" date="2017-03" db="EMBL/GenBank/DDBJ databases">
        <title>Comparative genomics of honeybee gut symbionts reveal geographically distinct and subgroup specific antibiotic resistance.</title>
        <authorList>
            <person name="Ludvigsen J."/>
            <person name="Porcellato D."/>
            <person name="Labee-Lund T.M."/>
            <person name="Amdam G.V."/>
            <person name="Rudi K."/>
        </authorList>
    </citation>
    <scope>NUCLEOTIDE SEQUENCE [LARGE SCALE GENOMIC DNA]</scope>
    <source>
        <strain evidence="2 3">A-4-12</strain>
    </source>
</reference>
<protein>
    <recommendedName>
        <fullName evidence="1">DUF2345 domain-containing protein</fullName>
    </recommendedName>
</protein>
<dbReference type="OrthoDB" id="9762420at2"/>
<organism evidence="2 3">
    <name type="scientific">Gilliamella apis</name>
    <dbReference type="NCBI Taxonomy" id="1970738"/>
    <lineage>
        <taxon>Bacteria</taxon>
        <taxon>Pseudomonadati</taxon>
        <taxon>Pseudomonadota</taxon>
        <taxon>Gammaproteobacteria</taxon>
        <taxon>Orbales</taxon>
        <taxon>Orbaceae</taxon>
        <taxon>Gilliamella</taxon>
    </lineage>
</organism>